<dbReference type="Pfam" id="PF01370">
    <property type="entry name" value="Epimerase"/>
    <property type="match status" value="1"/>
</dbReference>
<evidence type="ECO:0000259" key="1">
    <source>
        <dbReference type="Pfam" id="PF01370"/>
    </source>
</evidence>
<comment type="caution">
    <text evidence="2">The sequence shown here is derived from an EMBL/GenBank/DDBJ whole genome shotgun (WGS) entry which is preliminary data.</text>
</comment>
<dbReference type="PANTHER" id="PTHR48079:SF6">
    <property type="entry name" value="NAD(P)-BINDING DOMAIN-CONTAINING PROTEIN-RELATED"/>
    <property type="match status" value="1"/>
</dbReference>
<proteinExistence type="predicted"/>
<dbReference type="Proteomes" id="UP000292027">
    <property type="component" value="Unassembled WGS sequence"/>
</dbReference>
<dbReference type="OrthoDB" id="9774199at2"/>
<dbReference type="Gene3D" id="3.40.50.720">
    <property type="entry name" value="NAD(P)-binding Rossmann-like Domain"/>
    <property type="match status" value="1"/>
</dbReference>
<organism evidence="2 3">
    <name type="scientific">Kribbella rubisoli</name>
    <dbReference type="NCBI Taxonomy" id="3075929"/>
    <lineage>
        <taxon>Bacteria</taxon>
        <taxon>Bacillati</taxon>
        <taxon>Actinomycetota</taxon>
        <taxon>Actinomycetes</taxon>
        <taxon>Propionibacteriales</taxon>
        <taxon>Kribbellaceae</taxon>
        <taxon>Kribbella</taxon>
    </lineage>
</organism>
<protein>
    <submittedName>
        <fullName evidence="2">Nucleoside-diphosphate-sugar epimerase</fullName>
    </submittedName>
</protein>
<feature type="domain" description="NAD-dependent epimerase/dehydratase" evidence="1">
    <location>
        <begin position="4"/>
        <end position="216"/>
    </location>
</feature>
<dbReference type="SUPFAM" id="SSF51735">
    <property type="entry name" value="NAD(P)-binding Rossmann-fold domains"/>
    <property type="match status" value="1"/>
</dbReference>
<dbReference type="GO" id="GO:0004029">
    <property type="term" value="F:aldehyde dehydrogenase (NAD+) activity"/>
    <property type="evidence" value="ECO:0007669"/>
    <property type="project" value="TreeGrafter"/>
</dbReference>
<dbReference type="InterPro" id="IPR036291">
    <property type="entry name" value="NAD(P)-bd_dom_sf"/>
</dbReference>
<evidence type="ECO:0000313" key="3">
    <source>
        <dbReference type="Proteomes" id="UP000292027"/>
    </source>
</evidence>
<dbReference type="InterPro" id="IPR051783">
    <property type="entry name" value="NAD(P)-dependent_oxidoreduct"/>
</dbReference>
<sequence>MRTVVIGGTGHIGTYLVPALIRLGHQVTVLSRGERTPYHSDGTWRNVTFLQADRAAEDAAGTFGSRVAGLDPDIVIDLICFTEDSARQLVEALEGKVQHLLHCGTIWVHGPSAVVPTREDAPRRPFGDYGIQKAAIEDYLLAKARRDQFPVTIVHPGHICGPGWTPVNPAGNFNLDVYQSLAKGAAVQLPNLGLETLNPVHADDVAGVFLGAIASRATAIGESFHAVATDAVTLRGYAEAVAERFGQDAQLSFVPIDRLREELSQQDGQATWDHVLHSPNCSMAKAERLLGFRPRYSAIEAAMAGIDWLVENGKVT</sequence>
<reference evidence="2 3" key="1">
    <citation type="journal article" date="2015" name="Stand. Genomic Sci.">
        <title>Genomic Encyclopedia of Bacterial and Archaeal Type Strains, Phase III: the genomes of soil and plant-associated and newly described type strains.</title>
        <authorList>
            <person name="Whitman W.B."/>
            <person name="Woyke T."/>
            <person name="Klenk H.P."/>
            <person name="Zhou Y."/>
            <person name="Lilburn T.G."/>
            <person name="Beck B.J."/>
            <person name="De Vos P."/>
            <person name="Vandamme P."/>
            <person name="Eisen J.A."/>
            <person name="Garrity G."/>
            <person name="Hugenholtz P."/>
            <person name="Kyrpides N.C."/>
        </authorList>
    </citation>
    <scope>NUCLEOTIDE SEQUENCE [LARGE SCALE GENOMIC DNA]</scope>
    <source>
        <strain evidence="2 3">VKM Ac-2540</strain>
    </source>
</reference>
<dbReference type="EMBL" id="SHKR01000011">
    <property type="protein sequence ID" value="RZU19853.1"/>
    <property type="molecule type" value="Genomic_DNA"/>
</dbReference>
<dbReference type="RefSeq" id="WP_130442027.1">
    <property type="nucleotide sequence ID" value="NZ_SHKR01000011.1"/>
</dbReference>
<keyword evidence="3" id="KW-1185">Reference proteome</keyword>
<name>A0A4Q7XAL7_9ACTN</name>
<dbReference type="AlphaFoldDB" id="A0A4Q7XAL7"/>
<dbReference type="PANTHER" id="PTHR48079">
    <property type="entry name" value="PROTEIN YEEZ"/>
    <property type="match status" value="1"/>
</dbReference>
<dbReference type="GO" id="GO:0005737">
    <property type="term" value="C:cytoplasm"/>
    <property type="evidence" value="ECO:0007669"/>
    <property type="project" value="TreeGrafter"/>
</dbReference>
<evidence type="ECO:0000313" key="2">
    <source>
        <dbReference type="EMBL" id="RZU19853.1"/>
    </source>
</evidence>
<dbReference type="InterPro" id="IPR001509">
    <property type="entry name" value="Epimerase_deHydtase"/>
</dbReference>
<gene>
    <name evidence="2" type="ORF">EV645_2073</name>
</gene>
<accession>A0A4Q7XAL7</accession>